<dbReference type="HOGENOM" id="CLU_018986_5_1_0"/>
<dbReference type="InterPro" id="IPR015421">
    <property type="entry name" value="PyrdxlP-dep_Trfase_major"/>
</dbReference>
<dbReference type="Pfam" id="PF01053">
    <property type="entry name" value="Cys_Met_Meta_PP"/>
    <property type="match status" value="1"/>
</dbReference>
<comment type="cofactor">
    <cofactor evidence="1 7">
        <name>pyridoxal 5'-phosphate</name>
        <dbReference type="ChEBI" id="CHEBI:597326"/>
    </cofactor>
</comment>
<evidence type="ECO:0000313" key="9">
    <source>
        <dbReference type="Proteomes" id="UP000006844"/>
    </source>
</evidence>
<dbReference type="AlphaFoldDB" id="E8V6B2"/>
<dbReference type="STRING" id="401053.AciPR4_0744"/>
<dbReference type="InterPro" id="IPR015424">
    <property type="entry name" value="PyrdxlP-dep_Trfase"/>
</dbReference>
<dbReference type="PANTHER" id="PTHR43500:SF1">
    <property type="entry name" value="CYSTATHIONINE BETA-LYASE-RELATED"/>
    <property type="match status" value="1"/>
</dbReference>
<dbReference type="InterPro" id="IPR000277">
    <property type="entry name" value="Cys/Met-Metab_PyrdxlP-dep_enz"/>
</dbReference>
<accession>E8V6B2</accession>
<evidence type="ECO:0000256" key="5">
    <source>
        <dbReference type="ARBA" id="ARBA00047517"/>
    </source>
</evidence>
<dbReference type="GO" id="GO:0030170">
    <property type="term" value="F:pyridoxal phosphate binding"/>
    <property type="evidence" value="ECO:0007669"/>
    <property type="project" value="InterPro"/>
</dbReference>
<dbReference type="GO" id="GO:0047804">
    <property type="term" value="F:cysteine-S-conjugate beta-lyase activity"/>
    <property type="evidence" value="ECO:0007669"/>
    <property type="project" value="InterPro"/>
</dbReference>
<dbReference type="EMBL" id="CP002467">
    <property type="protein sequence ID" value="ADV81577.1"/>
    <property type="molecule type" value="Genomic_DNA"/>
</dbReference>
<keyword evidence="4" id="KW-0456">Lyase</keyword>
<keyword evidence="9" id="KW-1185">Reference proteome</keyword>
<dbReference type="KEGG" id="tsa:AciPR4_0744"/>
<name>E8V6B2_TERSS</name>
<comment type="catalytic activity">
    <reaction evidence="5">
        <text>L,L-cystathionine + H2O = L-homocysteine + pyruvate + NH4(+)</text>
        <dbReference type="Rhea" id="RHEA:13965"/>
        <dbReference type="ChEBI" id="CHEBI:15361"/>
        <dbReference type="ChEBI" id="CHEBI:15377"/>
        <dbReference type="ChEBI" id="CHEBI:28938"/>
        <dbReference type="ChEBI" id="CHEBI:58161"/>
        <dbReference type="ChEBI" id="CHEBI:58199"/>
    </reaction>
</comment>
<dbReference type="Gene3D" id="3.40.640.10">
    <property type="entry name" value="Type I PLP-dependent aspartate aminotransferase-like (Major domain)"/>
    <property type="match status" value="1"/>
</dbReference>
<dbReference type="GO" id="GO:0019450">
    <property type="term" value="P:L-cysteine catabolic process to pyruvate"/>
    <property type="evidence" value="ECO:0007669"/>
    <property type="project" value="TreeGrafter"/>
</dbReference>
<sequence length="384" mass="41835">MDWRSKLLHPDAPPAGFKSLAPSTHRASTTVFPNFAATADATWQKPYTYGIYGTPTTLDLSQRIATMTGGSHTFIVPSGQAGIALINLALLRPGDHVLIPDTIYGTHRDLMRQLITQLHIEATFYNPLGTLSAHLRPNTRLVWFESPGSVTMEVQNIPALMEELRGKDILTVIDDTYSAGVLFRPFDHGIDISMQAISKYIGGHSDLVLGCVTTAPHTDHALYLKLGDTFRILGLTASPDDCTLALRGLQTLSVRLAAAAESALTLARALENHPAIAIVLHPSLPSNPGHSSFMRDFTGPAALFSIVFHEHTTREQTEAFVDALRFFMIGYSWGGTTSVVMAYPDDTRIVAQHGPRLVRFGIGLEYTADLLEDIHQALAVAKIS</sequence>
<evidence type="ECO:0000256" key="6">
    <source>
        <dbReference type="PIRSR" id="PIRSR001434-2"/>
    </source>
</evidence>
<reference evidence="8 9" key="1">
    <citation type="journal article" date="2012" name="Stand. Genomic Sci.">
        <title>Complete genome sequence of Terriglobus saanensis type strain SP1PR4(T), an Acidobacteria from tundra soil.</title>
        <authorList>
            <person name="Rawat S.R."/>
            <person name="Mannisto M.K."/>
            <person name="Starovoytov V."/>
            <person name="Goodwin L."/>
            <person name="Nolan M."/>
            <person name="Hauser L."/>
            <person name="Land M."/>
            <person name="Davenport K.W."/>
            <person name="Woyke T."/>
            <person name="Haggblom M.M."/>
        </authorList>
    </citation>
    <scope>NUCLEOTIDE SEQUENCE</scope>
    <source>
        <strain evidence="9">ATCC BAA-1853 / DSM 23119 / SP1PR4</strain>
    </source>
</reference>
<keyword evidence="3 6" id="KW-0663">Pyridoxal phosphate</keyword>
<evidence type="ECO:0000256" key="1">
    <source>
        <dbReference type="ARBA" id="ARBA00001933"/>
    </source>
</evidence>
<proteinExistence type="inferred from homology"/>
<protein>
    <submittedName>
        <fullName evidence="8">Cys/Met metabolism pyridoxal-phosphate-dependent protein</fullName>
    </submittedName>
</protein>
<dbReference type="InterPro" id="IPR006233">
    <property type="entry name" value="Cys_b_lyase_bac"/>
</dbReference>
<comment type="similarity">
    <text evidence="2 7">Belongs to the trans-sulfuration enzymes family.</text>
</comment>
<evidence type="ECO:0000313" key="8">
    <source>
        <dbReference type="EMBL" id="ADV81577.1"/>
    </source>
</evidence>
<evidence type="ECO:0000256" key="3">
    <source>
        <dbReference type="ARBA" id="ARBA00022898"/>
    </source>
</evidence>
<feature type="modified residue" description="N6-(pyridoxal phosphate)lysine" evidence="6">
    <location>
        <position position="199"/>
    </location>
</feature>
<dbReference type="RefSeq" id="WP_013567310.1">
    <property type="nucleotide sequence ID" value="NC_014963.1"/>
</dbReference>
<dbReference type="OrthoDB" id="9805807at2"/>
<evidence type="ECO:0000256" key="2">
    <source>
        <dbReference type="ARBA" id="ARBA00009077"/>
    </source>
</evidence>
<organism evidence="8 9">
    <name type="scientific">Terriglobus saanensis (strain ATCC BAA-1853 / DSM 23119 / SP1PR4)</name>
    <dbReference type="NCBI Taxonomy" id="401053"/>
    <lineage>
        <taxon>Bacteria</taxon>
        <taxon>Pseudomonadati</taxon>
        <taxon>Acidobacteriota</taxon>
        <taxon>Terriglobia</taxon>
        <taxon>Terriglobales</taxon>
        <taxon>Acidobacteriaceae</taxon>
        <taxon>Terriglobus</taxon>
    </lineage>
</organism>
<dbReference type="PIRSF" id="PIRSF001434">
    <property type="entry name" value="CGS"/>
    <property type="match status" value="1"/>
</dbReference>
<dbReference type="Gene3D" id="3.90.1150.10">
    <property type="entry name" value="Aspartate Aminotransferase, domain 1"/>
    <property type="match status" value="1"/>
</dbReference>
<dbReference type="Proteomes" id="UP000006844">
    <property type="component" value="Chromosome"/>
</dbReference>
<dbReference type="SUPFAM" id="SSF53383">
    <property type="entry name" value="PLP-dependent transferases"/>
    <property type="match status" value="1"/>
</dbReference>
<evidence type="ECO:0000256" key="7">
    <source>
        <dbReference type="RuleBase" id="RU362118"/>
    </source>
</evidence>
<gene>
    <name evidence="8" type="ordered locus">AciPR4_0744</name>
</gene>
<dbReference type="GO" id="GO:0019346">
    <property type="term" value="P:transsulfuration"/>
    <property type="evidence" value="ECO:0007669"/>
    <property type="project" value="InterPro"/>
</dbReference>
<dbReference type="eggNOG" id="COG0626">
    <property type="taxonomic scope" value="Bacteria"/>
</dbReference>
<dbReference type="PANTHER" id="PTHR43500">
    <property type="entry name" value="CYSTATHIONINE BETA-LYASE-RELATED"/>
    <property type="match status" value="1"/>
</dbReference>
<evidence type="ECO:0000256" key="4">
    <source>
        <dbReference type="ARBA" id="ARBA00023239"/>
    </source>
</evidence>
<dbReference type="InterPro" id="IPR015422">
    <property type="entry name" value="PyrdxlP-dep_Trfase_small"/>
</dbReference>